<reference evidence="9 10" key="1">
    <citation type="submission" date="2014-11" db="EMBL/GenBank/DDBJ databases">
        <authorList>
            <person name="Zhu J."/>
            <person name="Qi W."/>
            <person name="Song R."/>
        </authorList>
    </citation>
    <scope>NUCLEOTIDE SEQUENCE [LARGE SCALE GENOMIC DNA]</scope>
</reference>
<feature type="transmembrane region" description="Helical" evidence="8">
    <location>
        <begin position="785"/>
        <end position="807"/>
    </location>
</feature>
<dbReference type="VEuPathDB" id="CryptoDB:Vbra_6347"/>
<evidence type="ECO:0000256" key="3">
    <source>
        <dbReference type="ARBA" id="ARBA00022692"/>
    </source>
</evidence>
<dbReference type="Gene3D" id="1.20.1250.20">
    <property type="entry name" value="MFS general substrate transporter like domains"/>
    <property type="match status" value="2"/>
</dbReference>
<evidence type="ECO:0000256" key="6">
    <source>
        <dbReference type="ARBA" id="ARBA00024338"/>
    </source>
</evidence>
<feature type="region of interest" description="Disordered" evidence="7">
    <location>
        <begin position="281"/>
        <end position="300"/>
    </location>
</feature>
<dbReference type="SUPFAM" id="SSF103473">
    <property type="entry name" value="MFS general substrate transporter"/>
    <property type="match status" value="2"/>
</dbReference>
<gene>
    <name evidence="9" type="ORF">Vbra_6347</name>
</gene>
<dbReference type="AlphaFoldDB" id="A0A0G4GRR5"/>
<feature type="region of interest" description="Disordered" evidence="7">
    <location>
        <begin position="994"/>
        <end position="1043"/>
    </location>
</feature>
<dbReference type="InterPro" id="IPR036259">
    <property type="entry name" value="MFS_trans_sf"/>
</dbReference>
<feature type="transmembrane region" description="Helical" evidence="8">
    <location>
        <begin position="217"/>
        <end position="237"/>
    </location>
</feature>
<evidence type="ECO:0000313" key="9">
    <source>
        <dbReference type="EMBL" id="CEM33230.1"/>
    </source>
</evidence>
<feature type="transmembrane region" description="Helical" evidence="8">
    <location>
        <begin position="185"/>
        <end position="205"/>
    </location>
</feature>
<feature type="region of interest" description="Disordered" evidence="7">
    <location>
        <begin position="635"/>
        <end position="705"/>
    </location>
</feature>
<comment type="subcellular location">
    <subcellularLocation>
        <location evidence="1">Membrane</location>
        <topology evidence="1">Multi-pass membrane protein</topology>
    </subcellularLocation>
</comment>
<feature type="compositionally biased region" description="Basic and acidic residues" evidence="7">
    <location>
        <begin position="689"/>
        <end position="698"/>
    </location>
</feature>
<dbReference type="PANTHER" id="PTHR23505:SF9">
    <property type="entry name" value="PROTEIN, PUTATIVE-RELATED"/>
    <property type="match status" value="1"/>
</dbReference>
<feature type="region of interest" description="Disordered" evidence="7">
    <location>
        <begin position="1"/>
        <end position="41"/>
    </location>
</feature>
<feature type="compositionally biased region" description="Low complexity" evidence="7">
    <location>
        <begin position="1030"/>
        <end position="1043"/>
    </location>
</feature>
<feature type="transmembrane region" description="Helical" evidence="8">
    <location>
        <begin position="140"/>
        <end position="165"/>
    </location>
</feature>
<dbReference type="InParanoid" id="A0A0G4GRR5"/>
<feature type="transmembrane region" description="Helical" evidence="8">
    <location>
        <begin position="923"/>
        <end position="945"/>
    </location>
</feature>
<feature type="region of interest" description="Disordered" evidence="7">
    <location>
        <begin position="469"/>
        <end position="512"/>
    </location>
</feature>
<dbReference type="InterPro" id="IPR011701">
    <property type="entry name" value="MFS"/>
</dbReference>
<feature type="compositionally biased region" description="Low complexity" evidence="7">
    <location>
        <begin position="313"/>
        <end position="323"/>
    </location>
</feature>
<evidence type="ECO:0000256" key="5">
    <source>
        <dbReference type="ARBA" id="ARBA00023136"/>
    </source>
</evidence>
<evidence type="ECO:0000256" key="2">
    <source>
        <dbReference type="ARBA" id="ARBA00022448"/>
    </source>
</evidence>
<dbReference type="OrthoDB" id="331466at2759"/>
<feature type="transmembrane region" description="Helical" evidence="8">
    <location>
        <begin position="888"/>
        <end position="911"/>
    </location>
</feature>
<feature type="transmembrane region" description="Helical" evidence="8">
    <location>
        <begin position="113"/>
        <end position="133"/>
    </location>
</feature>
<keyword evidence="2" id="KW-0813">Transport</keyword>
<feature type="region of interest" description="Disordered" evidence="7">
    <location>
        <begin position="416"/>
        <end position="456"/>
    </location>
</feature>
<evidence type="ECO:0000313" key="10">
    <source>
        <dbReference type="Proteomes" id="UP000041254"/>
    </source>
</evidence>
<feature type="transmembrane region" description="Helical" evidence="8">
    <location>
        <begin position="249"/>
        <end position="268"/>
    </location>
</feature>
<protein>
    <recommendedName>
        <fullName evidence="11">Major facilitator superfamily (MFS) profile domain-containing protein</fullName>
    </recommendedName>
</protein>
<dbReference type="EMBL" id="CDMY01000780">
    <property type="protein sequence ID" value="CEM33230.1"/>
    <property type="molecule type" value="Genomic_DNA"/>
</dbReference>
<feature type="compositionally biased region" description="Low complexity" evidence="7">
    <location>
        <begin position="439"/>
        <end position="451"/>
    </location>
</feature>
<feature type="region of interest" description="Disordered" evidence="7">
    <location>
        <begin position="313"/>
        <end position="381"/>
    </location>
</feature>
<evidence type="ECO:0000256" key="7">
    <source>
        <dbReference type="SAM" id="MobiDB-lite"/>
    </source>
</evidence>
<feature type="transmembrane region" description="Helical" evidence="8">
    <location>
        <begin position="71"/>
        <end position="88"/>
    </location>
</feature>
<feature type="region of interest" description="Disordered" evidence="7">
    <location>
        <begin position="557"/>
        <end position="580"/>
    </location>
</feature>
<dbReference type="Pfam" id="PF07690">
    <property type="entry name" value="MFS_1"/>
    <property type="match status" value="1"/>
</dbReference>
<dbReference type="GO" id="GO:0016020">
    <property type="term" value="C:membrane"/>
    <property type="evidence" value="ECO:0007669"/>
    <property type="project" value="UniProtKB-SubCell"/>
</dbReference>
<feature type="transmembrane region" description="Helical" evidence="8">
    <location>
        <begin position="957"/>
        <end position="977"/>
    </location>
</feature>
<dbReference type="InterPro" id="IPR044770">
    <property type="entry name" value="MFS_spinster-like"/>
</dbReference>
<keyword evidence="4 8" id="KW-1133">Transmembrane helix</keyword>
<proteinExistence type="inferred from homology"/>
<keyword evidence="5 8" id="KW-0472">Membrane</keyword>
<feature type="compositionally biased region" description="Low complexity" evidence="7">
    <location>
        <begin position="469"/>
        <end position="486"/>
    </location>
</feature>
<sequence length="1043" mass="110638">MASPPPTEDSDPALFRRWETPSLPHPVTHTPRTTASDGNTDKGSLQITVSNLASLTAAEASSPHPRDNKRVILVVFLVFFTVGLWVNYDNGAIAAVLPSIAEEFTLDGYEQGWIGALPFLGLAVGSLIASRLLQYRRQKLILTISLGLNSLSCLMLAMSGIGGVGGDDGPGAKIGTREDAARLLYASRFLIGVTQACYIIYATVWIEEFSPLRMVTLWQGLNQATAVFGVALGYVLVEAVVSSGLNWRWSIGIQSFFLFTMTAILIPIKHIYINLPDASQQPLTGKDRRRSDATDDDDTVFMSREDLDAAAAAAMDGAAVNEQPAPPSSLPQPAPEPLPALASPTSPTSPIPPTTHTIHQAATPEETPTPSTPPSSHHQRGWLWPMAQGMQRSQTHLGGEAAGAATEELEHCAIRRARTDSPGAHPIPKASRSRSLDMTPTPSGSGSEPGSFDVILGGHPLRRTFLEASMEQSSAQQSTPSSSSSQAETKGGAIEGGRGGGAGGEGIGGIGEWTPPIPSGFFVASPCNSVYTELRLAASVNSPSSFGRVDRLPLLSATSPLATTTSRKPPTPTLPSLPEDPQLSAVSVSVSEPDLPTQEVATSATLTLPDDTHKTPPWVHRSPDPMLVQPTVTQGTAASASDEECARRSDSVTPLSGGTPCEVVERGSSCPQLSNGVLDDGAMSLGREPPSDDRKADQQSDSETSMVYAGLRIQESTSNLYDFAAAMMSPRLPTDTEPPPRMPTDLERSGSGGEQRQRDVMASPFDLATPRIGFRQQVWILLRTGLYVSTVGAKCALFIVVTGIQYWAKVYFLEYYTMSEWTFTATFSAVVLTAPTLGVVLGGVLVDRLGGYATTYGTVRALVACTVSGILAAICSLSAGFMPSFGGAIALIWCLLVLGGAIIPTITGIIIQSVPPYLRPCAASISMFVYNVVGYPLGSLLPGVIRDEAGLRVGVQVVLSIAIVGVAFLTSSTLIALNKHRAAVREAELEKLRQQRKATKRAQRKQRRDARAAGREQTSCLVDSERHGCPPTSNPTVVSPTDV</sequence>
<feature type="compositionally biased region" description="Low complexity" evidence="7">
    <location>
        <begin position="557"/>
        <end position="566"/>
    </location>
</feature>
<feature type="compositionally biased region" description="Low complexity" evidence="7">
    <location>
        <begin position="354"/>
        <end position="369"/>
    </location>
</feature>
<feature type="region of interest" description="Disordered" evidence="7">
    <location>
        <begin position="730"/>
        <end position="757"/>
    </location>
</feature>
<feature type="compositionally biased region" description="Gly residues" evidence="7">
    <location>
        <begin position="493"/>
        <end position="511"/>
    </location>
</feature>
<feature type="compositionally biased region" description="Polar residues" evidence="7">
    <location>
        <begin position="30"/>
        <end position="41"/>
    </location>
</feature>
<name>A0A0G4GRR5_VITBC</name>
<dbReference type="STRING" id="1169540.A0A0G4GRR5"/>
<feature type="transmembrane region" description="Helical" evidence="8">
    <location>
        <begin position="858"/>
        <end position="882"/>
    </location>
</feature>
<comment type="similarity">
    <text evidence="6">Belongs to the major facilitator superfamily. Spinster (TC 2.A.1.49) family.</text>
</comment>
<dbReference type="PANTHER" id="PTHR23505">
    <property type="entry name" value="SPINSTER"/>
    <property type="match status" value="1"/>
</dbReference>
<keyword evidence="10" id="KW-1185">Reference proteome</keyword>
<dbReference type="CDD" id="cd06174">
    <property type="entry name" value="MFS"/>
    <property type="match status" value="1"/>
</dbReference>
<evidence type="ECO:0000256" key="1">
    <source>
        <dbReference type="ARBA" id="ARBA00004141"/>
    </source>
</evidence>
<dbReference type="Proteomes" id="UP000041254">
    <property type="component" value="Unassembled WGS sequence"/>
</dbReference>
<dbReference type="GO" id="GO:0022857">
    <property type="term" value="F:transmembrane transporter activity"/>
    <property type="evidence" value="ECO:0007669"/>
    <property type="project" value="InterPro"/>
</dbReference>
<evidence type="ECO:0008006" key="11">
    <source>
        <dbReference type="Google" id="ProtNLM"/>
    </source>
</evidence>
<organism evidence="9 10">
    <name type="scientific">Vitrella brassicaformis (strain CCMP3155)</name>
    <dbReference type="NCBI Taxonomy" id="1169540"/>
    <lineage>
        <taxon>Eukaryota</taxon>
        <taxon>Sar</taxon>
        <taxon>Alveolata</taxon>
        <taxon>Colpodellida</taxon>
        <taxon>Vitrellaceae</taxon>
        <taxon>Vitrella</taxon>
    </lineage>
</organism>
<feature type="transmembrane region" description="Helical" evidence="8">
    <location>
        <begin position="827"/>
        <end position="846"/>
    </location>
</feature>
<evidence type="ECO:0000256" key="8">
    <source>
        <dbReference type="SAM" id="Phobius"/>
    </source>
</evidence>
<feature type="compositionally biased region" description="Pro residues" evidence="7">
    <location>
        <begin position="324"/>
        <end position="338"/>
    </location>
</feature>
<feature type="compositionally biased region" description="Basic residues" evidence="7">
    <location>
        <begin position="994"/>
        <end position="1008"/>
    </location>
</feature>
<accession>A0A0G4GRR5</accession>
<evidence type="ECO:0000256" key="4">
    <source>
        <dbReference type="ARBA" id="ARBA00022989"/>
    </source>
</evidence>
<keyword evidence="3 8" id="KW-0812">Transmembrane</keyword>